<dbReference type="OrthoDB" id="9797618at2"/>
<dbReference type="HAMAP" id="MF_00233">
    <property type="entry name" value="LolB"/>
    <property type="match status" value="1"/>
</dbReference>
<dbReference type="SUPFAM" id="SSF89392">
    <property type="entry name" value="Prokaryotic lipoproteins and lipoprotein localization factors"/>
    <property type="match status" value="1"/>
</dbReference>
<evidence type="ECO:0000256" key="1">
    <source>
        <dbReference type="ARBA" id="ARBA00004459"/>
    </source>
</evidence>
<dbReference type="EMBL" id="CP001339">
    <property type="protein sequence ID" value="ACL71622.1"/>
    <property type="molecule type" value="Genomic_DNA"/>
</dbReference>
<dbReference type="HOGENOM" id="CLU_092816_2_1_6"/>
<proteinExistence type="inferred from homology"/>
<evidence type="ECO:0000256" key="10">
    <source>
        <dbReference type="ARBA" id="ARBA00023186"/>
    </source>
</evidence>
<evidence type="ECO:0000256" key="3">
    <source>
        <dbReference type="ARBA" id="ARBA00011245"/>
    </source>
</evidence>
<evidence type="ECO:0000256" key="13">
    <source>
        <dbReference type="HAMAP-Rule" id="MF_00233"/>
    </source>
</evidence>
<evidence type="ECO:0000313" key="14">
    <source>
        <dbReference type="EMBL" id="ACL71622.1"/>
    </source>
</evidence>
<evidence type="ECO:0000256" key="5">
    <source>
        <dbReference type="ARBA" id="ARBA00022448"/>
    </source>
</evidence>
<accession>B8GLA4</accession>
<evidence type="ECO:0000256" key="12">
    <source>
        <dbReference type="ARBA" id="ARBA00023288"/>
    </source>
</evidence>
<evidence type="ECO:0000256" key="4">
    <source>
        <dbReference type="ARBA" id="ARBA00016202"/>
    </source>
</evidence>
<name>B8GLA4_THISH</name>
<keyword evidence="10 13" id="KW-0143">Chaperone</keyword>
<keyword evidence="6" id="KW-0732">Signal</keyword>
<keyword evidence="9" id="KW-0564">Palmitate</keyword>
<evidence type="ECO:0000256" key="11">
    <source>
        <dbReference type="ARBA" id="ARBA00023237"/>
    </source>
</evidence>
<dbReference type="AlphaFoldDB" id="B8GLA4"/>
<dbReference type="Proteomes" id="UP000002383">
    <property type="component" value="Chromosome"/>
</dbReference>
<dbReference type="eggNOG" id="COG3017">
    <property type="taxonomic scope" value="Bacteria"/>
</dbReference>
<dbReference type="STRING" id="396588.Tgr7_0525"/>
<sequence>MNALIPLGRSRTGALCSAGSRRAWPRGTWLRAALLLTFLLLAGCAVRPPVLEEAAPEAWDAHQAAVQALEQWSLSGRIALDADGQQWHANVRWKERNGDYDIQFFGPFGRDAGRLRGDETGVNLRTPDGEYYNAPDPDRLVRDVLGYRLPVSGLRHWVLGLPAPGSGSERSFDARGRLSLLEQSGWQVQYQRYRESVSPTLPDRLELHYGQEIRLRLLVDTWALEPVSAAQ</sequence>
<dbReference type="GO" id="GO:0015031">
    <property type="term" value="P:protein transport"/>
    <property type="evidence" value="ECO:0007669"/>
    <property type="project" value="UniProtKB-KW"/>
</dbReference>
<dbReference type="RefSeq" id="WP_012637110.1">
    <property type="nucleotide sequence ID" value="NC_011901.1"/>
</dbReference>
<dbReference type="InterPro" id="IPR029046">
    <property type="entry name" value="LolA/LolB/LppX"/>
</dbReference>
<evidence type="ECO:0000313" key="15">
    <source>
        <dbReference type="Proteomes" id="UP000002383"/>
    </source>
</evidence>
<dbReference type="Pfam" id="PF03550">
    <property type="entry name" value="LolB"/>
    <property type="match status" value="1"/>
</dbReference>
<evidence type="ECO:0000256" key="7">
    <source>
        <dbReference type="ARBA" id="ARBA00022927"/>
    </source>
</evidence>
<evidence type="ECO:0000256" key="2">
    <source>
        <dbReference type="ARBA" id="ARBA00009696"/>
    </source>
</evidence>
<dbReference type="GO" id="GO:0009279">
    <property type="term" value="C:cell outer membrane"/>
    <property type="evidence" value="ECO:0007669"/>
    <property type="project" value="UniProtKB-SubCell"/>
</dbReference>
<comment type="function">
    <text evidence="13">Plays a critical role in the incorporation of lipoproteins in the outer membrane after they are released by the LolA protein.</text>
</comment>
<keyword evidence="8 13" id="KW-0472">Membrane</keyword>
<dbReference type="InterPro" id="IPR004565">
    <property type="entry name" value="OM_lipoprot_LolB"/>
</dbReference>
<gene>
    <name evidence="13" type="primary">lolB</name>
    <name evidence="14" type="ordered locus">Tgr7_0525</name>
</gene>
<comment type="subunit">
    <text evidence="3 13">Monomer.</text>
</comment>
<comment type="similarity">
    <text evidence="2 13">Belongs to the LolB family.</text>
</comment>
<keyword evidence="11 13" id="KW-0998">Cell outer membrane</keyword>
<evidence type="ECO:0000256" key="8">
    <source>
        <dbReference type="ARBA" id="ARBA00023136"/>
    </source>
</evidence>
<dbReference type="NCBIfam" id="TIGR00548">
    <property type="entry name" value="lolB"/>
    <property type="match status" value="1"/>
</dbReference>
<dbReference type="Gene3D" id="2.50.20.10">
    <property type="entry name" value="Lipoprotein localisation LolA/LolB/LppX"/>
    <property type="match status" value="1"/>
</dbReference>
<keyword evidence="7 13" id="KW-0653">Protein transport</keyword>
<organism evidence="14 15">
    <name type="scientific">Thioalkalivibrio sulfidiphilus (strain HL-EbGR7)</name>
    <dbReference type="NCBI Taxonomy" id="396588"/>
    <lineage>
        <taxon>Bacteria</taxon>
        <taxon>Pseudomonadati</taxon>
        <taxon>Pseudomonadota</taxon>
        <taxon>Gammaproteobacteria</taxon>
        <taxon>Chromatiales</taxon>
        <taxon>Ectothiorhodospiraceae</taxon>
        <taxon>Thioalkalivibrio</taxon>
    </lineage>
</organism>
<keyword evidence="12 14" id="KW-0449">Lipoprotein</keyword>
<dbReference type="CDD" id="cd16326">
    <property type="entry name" value="LolB"/>
    <property type="match status" value="1"/>
</dbReference>
<evidence type="ECO:0000256" key="9">
    <source>
        <dbReference type="ARBA" id="ARBA00023139"/>
    </source>
</evidence>
<keyword evidence="5 13" id="KW-0813">Transport</keyword>
<reference evidence="14 15" key="1">
    <citation type="journal article" date="2011" name="Stand. Genomic Sci.">
        <title>Complete genome sequence of 'Thioalkalivibrio sulfidophilus' HL-EbGr7.</title>
        <authorList>
            <person name="Muyzer G."/>
            <person name="Sorokin D.Y."/>
            <person name="Mavromatis K."/>
            <person name="Lapidus A."/>
            <person name="Clum A."/>
            <person name="Ivanova N."/>
            <person name="Pati A."/>
            <person name="d'Haeseleer P."/>
            <person name="Woyke T."/>
            <person name="Kyrpides N.C."/>
        </authorList>
    </citation>
    <scope>NUCLEOTIDE SEQUENCE [LARGE SCALE GENOMIC DNA]</scope>
    <source>
        <strain evidence="14 15">HL-EbGR7</strain>
    </source>
</reference>
<evidence type="ECO:0000256" key="6">
    <source>
        <dbReference type="ARBA" id="ARBA00022729"/>
    </source>
</evidence>
<protein>
    <recommendedName>
        <fullName evidence="4 13">Outer-membrane lipoprotein LolB</fullName>
    </recommendedName>
</protein>
<keyword evidence="15" id="KW-1185">Reference proteome</keyword>
<dbReference type="GO" id="GO:0044874">
    <property type="term" value="P:lipoprotein localization to outer membrane"/>
    <property type="evidence" value="ECO:0007669"/>
    <property type="project" value="UniProtKB-UniRule"/>
</dbReference>
<dbReference type="KEGG" id="tgr:Tgr7_0525"/>
<comment type="subcellular location">
    <subcellularLocation>
        <location evidence="1">Cell outer membrane</location>
        <topology evidence="1">Lipid-anchor</topology>
    </subcellularLocation>
</comment>